<keyword evidence="7" id="KW-1185">Reference proteome</keyword>
<dbReference type="Pfam" id="PF02311">
    <property type="entry name" value="AraC_binding"/>
    <property type="match status" value="1"/>
</dbReference>
<keyword evidence="4" id="KW-0804">Transcription</keyword>
<dbReference type="OrthoDB" id="5949386at2"/>
<keyword evidence="2" id="KW-0238">DNA-binding</keyword>
<dbReference type="SUPFAM" id="SSF46689">
    <property type="entry name" value="Homeodomain-like"/>
    <property type="match status" value="1"/>
</dbReference>
<evidence type="ECO:0000256" key="4">
    <source>
        <dbReference type="ARBA" id="ARBA00023163"/>
    </source>
</evidence>
<dbReference type="AlphaFoldDB" id="A0A1H4F602"/>
<dbReference type="Gene3D" id="2.60.120.10">
    <property type="entry name" value="Jelly Rolls"/>
    <property type="match status" value="1"/>
</dbReference>
<feature type="domain" description="HTH araC/xylS-type" evidence="5">
    <location>
        <begin position="159"/>
        <end position="259"/>
    </location>
</feature>
<dbReference type="STRING" id="1122198.SAMN02745729_11060"/>
<dbReference type="GO" id="GO:0003700">
    <property type="term" value="F:DNA-binding transcription factor activity"/>
    <property type="evidence" value="ECO:0007669"/>
    <property type="project" value="InterPro"/>
</dbReference>
<dbReference type="PROSITE" id="PS01124">
    <property type="entry name" value="HTH_ARAC_FAMILY_2"/>
    <property type="match status" value="1"/>
</dbReference>
<evidence type="ECO:0000256" key="2">
    <source>
        <dbReference type="ARBA" id="ARBA00023125"/>
    </source>
</evidence>
<evidence type="ECO:0000259" key="5">
    <source>
        <dbReference type="PROSITE" id="PS01124"/>
    </source>
</evidence>
<evidence type="ECO:0000313" key="7">
    <source>
        <dbReference type="Proteomes" id="UP000242469"/>
    </source>
</evidence>
<dbReference type="PRINTS" id="PR00032">
    <property type="entry name" value="HTHARAC"/>
</dbReference>
<keyword evidence="1" id="KW-0805">Transcription regulation</keyword>
<dbReference type="SMART" id="SM00342">
    <property type="entry name" value="HTH_ARAC"/>
    <property type="match status" value="1"/>
</dbReference>
<dbReference type="InterPro" id="IPR020449">
    <property type="entry name" value="Tscrpt_reg_AraC-type_HTH"/>
</dbReference>
<dbReference type="GO" id="GO:0043565">
    <property type="term" value="F:sequence-specific DNA binding"/>
    <property type="evidence" value="ECO:0007669"/>
    <property type="project" value="InterPro"/>
</dbReference>
<dbReference type="PANTHER" id="PTHR11019:SF199">
    <property type="entry name" value="HTH-TYPE TRANSCRIPTIONAL REGULATOR NIMR"/>
    <property type="match status" value="1"/>
</dbReference>
<keyword evidence="3" id="KW-0010">Activator</keyword>
<dbReference type="Gene3D" id="1.10.10.60">
    <property type="entry name" value="Homeodomain-like"/>
    <property type="match status" value="1"/>
</dbReference>
<dbReference type="SUPFAM" id="SSF51182">
    <property type="entry name" value="RmlC-like cupins"/>
    <property type="match status" value="1"/>
</dbReference>
<dbReference type="InterPro" id="IPR003313">
    <property type="entry name" value="AraC-bd"/>
</dbReference>
<dbReference type="CDD" id="cd06124">
    <property type="entry name" value="cupin_NimR-like_N"/>
    <property type="match status" value="1"/>
</dbReference>
<dbReference type="InterPro" id="IPR009057">
    <property type="entry name" value="Homeodomain-like_sf"/>
</dbReference>
<dbReference type="PANTHER" id="PTHR11019">
    <property type="entry name" value="HTH-TYPE TRANSCRIPTIONAL REGULATOR NIMR"/>
    <property type="match status" value="1"/>
</dbReference>
<protein>
    <submittedName>
        <fullName evidence="6">AraC-like ligand binding domain-containing protein</fullName>
    </submittedName>
</protein>
<evidence type="ECO:0000256" key="3">
    <source>
        <dbReference type="ARBA" id="ARBA00023159"/>
    </source>
</evidence>
<dbReference type="Proteomes" id="UP000242469">
    <property type="component" value="Unassembled WGS sequence"/>
</dbReference>
<name>A0A1H4F602_9GAMM</name>
<dbReference type="InterPro" id="IPR018062">
    <property type="entry name" value="HTH_AraC-typ_CS"/>
</dbReference>
<gene>
    <name evidence="6" type="ORF">SAMN02745729_11060</name>
</gene>
<dbReference type="Pfam" id="PF12833">
    <property type="entry name" value="HTH_18"/>
    <property type="match status" value="1"/>
</dbReference>
<sequence>MNNAITRLSPPEMHSLPRQIYVRQQLMPPRHLFPPHTHDWHQLLYATSGTLVTNLEEQRLFVPSGTAVWLPAGVEHSTYTEFGAELKSLYIQTGFNALDTAIPLVLEVSPLMRELMLAAADFEVEYPLHGYEHNLIQLMLQTLGRLPQRGHTLPWPADTRLAKLCTRLYARPGKRPGLDQIAAEMAMSTRTLERHFRRETGLTLQGWYARLRLMKAIEMLGTEMSVTRIALELGYSAPAPFILMFREHLGVSPNRYRTQKQPG</sequence>
<dbReference type="EMBL" id="FNRJ01000010">
    <property type="protein sequence ID" value="SEA92713.1"/>
    <property type="molecule type" value="Genomic_DNA"/>
</dbReference>
<dbReference type="InterPro" id="IPR018060">
    <property type="entry name" value="HTH_AraC"/>
</dbReference>
<accession>A0A1H4F602</accession>
<evidence type="ECO:0000256" key="1">
    <source>
        <dbReference type="ARBA" id="ARBA00023015"/>
    </source>
</evidence>
<evidence type="ECO:0000313" key="6">
    <source>
        <dbReference type="EMBL" id="SEA92713.1"/>
    </source>
</evidence>
<organism evidence="6 7">
    <name type="scientific">Marinobacterium iners DSM 11526</name>
    <dbReference type="NCBI Taxonomy" id="1122198"/>
    <lineage>
        <taxon>Bacteria</taxon>
        <taxon>Pseudomonadati</taxon>
        <taxon>Pseudomonadota</taxon>
        <taxon>Gammaproteobacteria</taxon>
        <taxon>Oceanospirillales</taxon>
        <taxon>Oceanospirillaceae</taxon>
        <taxon>Marinobacterium</taxon>
    </lineage>
</organism>
<reference evidence="7" key="1">
    <citation type="submission" date="2016-10" db="EMBL/GenBank/DDBJ databases">
        <authorList>
            <person name="Varghese N."/>
            <person name="Submissions S."/>
        </authorList>
    </citation>
    <scope>NUCLEOTIDE SEQUENCE [LARGE SCALE GENOMIC DNA]</scope>
    <source>
        <strain evidence="7">DSM 11526</strain>
    </source>
</reference>
<dbReference type="RefSeq" id="WP_091826958.1">
    <property type="nucleotide sequence ID" value="NZ_FNRJ01000010.1"/>
</dbReference>
<dbReference type="InterPro" id="IPR011051">
    <property type="entry name" value="RmlC_Cupin_sf"/>
</dbReference>
<dbReference type="InterPro" id="IPR014710">
    <property type="entry name" value="RmlC-like_jellyroll"/>
</dbReference>
<proteinExistence type="predicted"/>
<dbReference type="PROSITE" id="PS00041">
    <property type="entry name" value="HTH_ARAC_FAMILY_1"/>
    <property type="match status" value="2"/>
</dbReference>